<dbReference type="AlphaFoldDB" id="A0A4R5TKJ6"/>
<dbReference type="EMBL" id="SMTF01000011">
    <property type="protein sequence ID" value="TDK23035.1"/>
    <property type="molecule type" value="Genomic_DNA"/>
</dbReference>
<dbReference type="Proteomes" id="UP000294796">
    <property type="component" value="Unassembled WGS sequence"/>
</dbReference>
<comment type="caution">
    <text evidence="1">The sequence shown here is derived from an EMBL/GenBank/DDBJ whole genome shotgun (WGS) entry which is preliminary data.</text>
</comment>
<protein>
    <recommendedName>
        <fullName evidence="3">ApeA N-terminal domain-containing protein</fullName>
    </recommendedName>
</protein>
<reference evidence="1 2" key="1">
    <citation type="submission" date="2019-03" db="EMBL/GenBank/DDBJ databases">
        <title>Luteimonas zhaokaii sp.nov., isolated from the rectal contents of Plateau pika in Yushu, Qinghai Province, China.</title>
        <authorList>
            <person name="Zhang G."/>
        </authorList>
    </citation>
    <scope>NUCLEOTIDE SEQUENCE [LARGE SCALE GENOMIC DNA]</scope>
    <source>
        <strain evidence="1 2">B9</strain>
    </source>
</reference>
<dbReference type="OrthoDB" id="7056532at2"/>
<keyword evidence="2" id="KW-1185">Reference proteome</keyword>
<proteinExistence type="predicted"/>
<evidence type="ECO:0000313" key="1">
    <source>
        <dbReference type="EMBL" id="TDK23035.1"/>
    </source>
</evidence>
<gene>
    <name evidence="1" type="ORF">E2F46_12880</name>
</gene>
<accession>A0A4R5TKJ6</accession>
<name>A0A4R5TKJ6_9GAMM</name>
<organism evidence="1 2">
    <name type="scientific">Luteimonas aestuarii</name>
    <dbReference type="NCBI Taxonomy" id="453837"/>
    <lineage>
        <taxon>Bacteria</taxon>
        <taxon>Pseudomonadati</taxon>
        <taxon>Pseudomonadota</taxon>
        <taxon>Gammaproteobacteria</taxon>
        <taxon>Lysobacterales</taxon>
        <taxon>Lysobacteraceae</taxon>
        <taxon>Luteimonas</taxon>
    </lineage>
</organism>
<sequence length="419" mass="48141">MFLAKPLTRGQLGVFSLMTFIAALQTKLTSLGITSKIDGEEITVERPELRALTIKSDSDLETAFSSYKKARSINFDVEQRELLHNNSFEVHITRLSPLTSFQTELYTLSDSRGNTVKIGPCSSAFSLAFFDSPEYTRYFDARVRKRILESSLSTRKPDWFLWSPITATYTHKGRKTPAQFRDTALHAIRSSLFKIATEQHDCYAIWKPRNRRIKSINGDTATGDNVIPRARYEEDVVSFYKVAKASPFPSQSFLAYYHVLEFYFLKVAETKLHHRLSSILNSPTLRTDRNSLDRVISLVRGQDSRSDETEMLRSVLDRYVQEQDLIDFISEFETSVGEKIYSKRRRVFGEDVQISPMKDHALANSAKTLKHIRNAIVHSSDRYKREDCHIPLSETEDLIAEFLPLVRFFAERVIYGSAT</sequence>
<evidence type="ECO:0008006" key="3">
    <source>
        <dbReference type="Google" id="ProtNLM"/>
    </source>
</evidence>
<evidence type="ECO:0000313" key="2">
    <source>
        <dbReference type="Proteomes" id="UP000294796"/>
    </source>
</evidence>